<feature type="compositionally biased region" description="Low complexity" evidence="1">
    <location>
        <begin position="317"/>
        <end position="328"/>
    </location>
</feature>
<dbReference type="OMA" id="AYEHPSD"/>
<dbReference type="GO" id="GO:0031573">
    <property type="term" value="P:mitotic intra-S DNA damage checkpoint signaling"/>
    <property type="evidence" value="ECO:0007669"/>
    <property type="project" value="TreeGrafter"/>
</dbReference>
<dbReference type="GO" id="GO:0030896">
    <property type="term" value="C:checkpoint clamp complex"/>
    <property type="evidence" value="ECO:0007669"/>
    <property type="project" value="InterPro"/>
</dbReference>
<evidence type="ECO:0000313" key="2">
    <source>
        <dbReference type="EMBL" id="ELR24946.1"/>
    </source>
</evidence>
<protein>
    <submittedName>
        <fullName evidence="2">Rad9 protein</fullName>
    </submittedName>
</protein>
<feature type="compositionally biased region" description="Low complexity" evidence="1">
    <location>
        <begin position="287"/>
        <end position="298"/>
    </location>
</feature>
<feature type="compositionally biased region" description="Polar residues" evidence="1">
    <location>
        <begin position="271"/>
        <end position="280"/>
    </location>
</feature>
<accession>L8HKM5</accession>
<dbReference type="STRING" id="1257118.L8HKM5"/>
<dbReference type="InterPro" id="IPR007268">
    <property type="entry name" value="Rad9/Ddc1"/>
</dbReference>
<feature type="compositionally biased region" description="Low complexity" evidence="1">
    <location>
        <begin position="220"/>
        <end position="268"/>
    </location>
</feature>
<proteinExistence type="predicted"/>
<dbReference type="VEuPathDB" id="AmoebaDB:ACA1_309810"/>
<dbReference type="KEGG" id="acan:ACA1_309810"/>
<name>L8HKM5_ACACF</name>
<dbReference type="GeneID" id="14925980"/>
<dbReference type="PANTHER" id="PTHR15237:SF0">
    <property type="entry name" value="CELL CYCLE CHECKPOINT CONTROL PROTEIN"/>
    <property type="match status" value="1"/>
</dbReference>
<sequence>MSYFWSLLPTSPNFFESYTLTSEIFPKCKPCLAVFRSITTVQKCTIRLDEAESRVVIELLCNLGIKKTYRLTFEECEALQAVYSKDNCPNKITSRPRLLIDVVQNFHSGLDEISFQITEKMFKVKSFIDEDKRSQPSKILHTELTIDPRDFEEYSVGTEPGEITFCLKEFKALLGFCEVAGQPIHIWFEQGGRPILFSVNFFNAFDVDFVMATLLDGQGSSSQSDSSQSSSQSSSSSQQSKQSYSGTPSATPASSASVPASPYSSRAPTSPFATPTTVSSYPDRDGVSGMTSVTSSMVEEIGTDKRRRGEMDKEDSLSASASPTASASHPPPFLAAGMVTQPRMDIEGEGDDEDEDDEEDEFVEGTPPSSPQLTKRARRG</sequence>
<dbReference type="PANTHER" id="PTHR15237">
    <property type="entry name" value="DNA REPAIR PROTEIN RAD9"/>
    <property type="match status" value="1"/>
</dbReference>
<dbReference type="EMBL" id="KB007810">
    <property type="protein sequence ID" value="ELR24946.1"/>
    <property type="molecule type" value="Genomic_DNA"/>
</dbReference>
<dbReference type="GO" id="GO:0071479">
    <property type="term" value="P:cellular response to ionizing radiation"/>
    <property type="evidence" value="ECO:0007669"/>
    <property type="project" value="TreeGrafter"/>
</dbReference>
<dbReference type="OrthoDB" id="60092at2759"/>
<dbReference type="RefSeq" id="XP_004367809.1">
    <property type="nucleotide sequence ID" value="XM_004367752.1"/>
</dbReference>
<dbReference type="Gene3D" id="3.70.10.10">
    <property type="match status" value="1"/>
</dbReference>
<evidence type="ECO:0000256" key="1">
    <source>
        <dbReference type="SAM" id="MobiDB-lite"/>
    </source>
</evidence>
<feature type="compositionally biased region" description="Basic and acidic residues" evidence="1">
    <location>
        <begin position="302"/>
        <end position="316"/>
    </location>
</feature>
<reference evidence="2 3" key="1">
    <citation type="journal article" date="2013" name="Genome Biol.">
        <title>Genome of Acanthamoeba castellanii highlights extensive lateral gene transfer and early evolution of tyrosine kinase signaling.</title>
        <authorList>
            <person name="Clarke M."/>
            <person name="Lohan A.J."/>
            <person name="Liu B."/>
            <person name="Lagkouvardos I."/>
            <person name="Roy S."/>
            <person name="Zafar N."/>
            <person name="Bertelli C."/>
            <person name="Schilde C."/>
            <person name="Kianianmomeni A."/>
            <person name="Burglin T.R."/>
            <person name="Frech C."/>
            <person name="Turcotte B."/>
            <person name="Kopec K.O."/>
            <person name="Synnott J.M."/>
            <person name="Choo C."/>
            <person name="Paponov I."/>
            <person name="Finkler A."/>
            <person name="Soon Heng Tan C."/>
            <person name="Hutchins A.P."/>
            <person name="Weinmeier T."/>
            <person name="Rattei T."/>
            <person name="Chu J.S."/>
            <person name="Gimenez G."/>
            <person name="Irimia M."/>
            <person name="Rigden D.J."/>
            <person name="Fitzpatrick D.A."/>
            <person name="Lorenzo-Morales J."/>
            <person name="Bateman A."/>
            <person name="Chiu C.H."/>
            <person name="Tang P."/>
            <person name="Hegemann P."/>
            <person name="Fromm H."/>
            <person name="Raoult D."/>
            <person name="Greub G."/>
            <person name="Miranda-Saavedra D."/>
            <person name="Chen N."/>
            <person name="Nash P."/>
            <person name="Ginger M.L."/>
            <person name="Horn M."/>
            <person name="Schaap P."/>
            <person name="Caler L."/>
            <person name="Loftus B."/>
        </authorList>
    </citation>
    <scope>NUCLEOTIDE SEQUENCE [LARGE SCALE GENOMIC DNA]</scope>
    <source>
        <strain evidence="2 3">Neff</strain>
    </source>
</reference>
<gene>
    <name evidence="2" type="ORF">ACA1_309810</name>
</gene>
<organism evidence="2 3">
    <name type="scientific">Acanthamoeba castellanii (strain ATCC 30010 / Neff)</name>
    <dbReference type="NCBI Taxonomy" id="1257118"/>
    <lineage>
        <taxon>Eukaryota</taxon>
        <taxon>Amoebozoa</taxon>
        <taxon>Discosea</taxon>
        <taxon>Longamoebia</taxon>
        <taxon>Centramoebida</taxon>
        <taxon>Acanthamoebidae</taxon>
        <taxon>Acanthamoeba</taxon>
    </lineage>
</organism>
<feature type="compositionally biased region" description="Acidic residues" evidence="1">
    <location>
        <begin position="347"/>
        <end position="363"/>
    </location>
</feature>
<dbReference type="AlphaFoldDB" id="L8HKM5"/>
<dbReference type="Pfam" id="PF04139">
    <property type="entry name" value="Rad9"/>
    <property type="match status" value="1"/>
</dbReference>
<feature type="region of interest" description="Disordered" evidence="1">
    <location>
        <begin position="218"/>
        <end position="380"/>
    </location>
</feature>
<dbReference type="Proteomes" id="UP000011083">
    <property type="component" value="Unassembled WGS sequence"/>
</dbReference>
<dbReference type="GO" id="GO:0000076">
    <property type="term" value="P:DNA replication checkpoint signaling"/>
    <property type="evidence" value="ECO:0007669"/>
    <property type="project" value="TreeGrafter"/>
</dbReference>
<evidence type="ECO:0000313" key="3">
    <source>
        <dbReference type="Proteomes" id="UP000011083"/>
    </source>
</evidence>
<dbReference type="GO" id="GO:0006281">
    <property type="term" value="P:DNA repair"/>
    <property type="evidence" value="ECO:0007669"/>
    <property type="project" value="TreeGrafter"/>
</dbReference>
<keyword evidence="3" id="KW-1185">Reference proteome</keyword>